<protein>
    <submittedName>
        <fullName evidence="1">Uncharacterized protein</fullName>
    </submittedName>
</protein>
<evidence type="ECO:0000313" key="1">
    <source>
        <dbReference type="EMBL" id="UOQ57808.1"/>
    </source>
</evidence>
<name>A0ABY4FNE7_9MICO</name>
<keyword evidence="2" id="KW-1185">Reference proteome</keyword>
<sequence>MKQLTVNGRPTLEHVDLELLDSYRFQDGAGFPKSYRAFIRHAGWARLFGLWLIYPPVLPGFADGLQGRGKNLTAHFHAVYREGQQEEFDWMVEPDAAWSRPMSLRVFGWSENGDALLWDTASRTPDGEFAVWESCSLNSLHLLGGSLSEALPLIRARARTLFDAQGYDIEPLPSFRL</sequence>
<dbReference type="SUPFAM" id="SSF160631">
    <property type="entry name" value="SMI1/KNR4-like"/>
    <property type="match status" value="1"/>
</dbReference>
<proteinExistence type="predicted"/>
<dbReference type="EMBL" id="CP095045">
    <property type="protein sequence ID" value="UOQ57808.1"/>
    <property type="molecule type" value="Genomic_DNA"/>
</dbReference>
<dbReference type="InterPro" id="IPR037883">
    <property type="entry name" value="Knr4/Smi1-like_sf"/>
</dbReference>
<accession>A0ABY4FNE7</accession>
<dbReference type="Proteomes" id="UP000831786">
    <property type="component" value="Chromosome"/>
</dbReference>
<organism evidence="1 2">
    <name type="scientific">Leucobacter allii</name>
    <dbReference type="NCBI Taxonomy" id="2932247"/>
    <lineage>
        <taxon>Bacteria</taxon>
        <taxon>Bacillati</taxon>
        <taxon>Actinomycetota</taxon>
        <taxon>Actinomycetes</taxon>
        <taxon>Micrococcales</taxon>
        <taxon>Microbacteriaceae</taxon>
        <taxon>Leucobacter</taxon>
    </lineage>
</organism>
<gene>
    <name evidence="1" type="ORF">MUN78_02935</name>
</gene>
<evidence type="ECO:0000313" key="2">
    <source>
        <dbReference type="Proteomes" id="UP000831786"/>
    </source>
</evidence>
<dbReference type="RefSeq" id="WP_244728686.1">
    <property type="nucleotide sequence ID" value="NZ_CP095045.1"/>
</dbReference>
<reference evidence="1 2" key="1">
    <citation type="submission" date="2022-04" db="EMBL/GenBank/DDBJ databases">
        <title>Leucobacter sp. isolated from rhizosphere of garlic.</title>
        <authorList>
            <person name="Won M."/>
            <person name="Lee C.-M."/>
            <person name="Woen H.-Y."/>
            <person name="Kwon S.-W."/>
        </authorList>
    </citation>
    <scope>NUCLEOTIDE SEQUENCE [LARGE SCALE GENOMIC DNA]</scope>
    <source>
        <strain evidence="1 2">H21R-40</strain>
    </source>
</reference>